<comment type="similarity">
    <text evidence="5">Belongs to the 4-toluene sulfonate uptake permease (TSUP) (TC 2.A.102) family.</text>
</comment>
<evidence type="ECO:0000256" key="1">
    <source>
        <dbReference type="ARBA" id="ARBA00004141"/>
    </source>
</evidence>
<feature type="transmembrane region" description="Helical" evidence="5">
    <location>
        <begin position="253"/>
        <end position="270"/>
    </location>
</feature>
<dbReference type="EMBL" id="JAZDRO010000005">
    <property type="protein sequence ID" value="MEE2567297.1"/>
    <property type="molecule type" value="Genomic_DNA"/>
</dbReference>
<dbReference type="InterPro" id="IPR002781">
    <property type="entry name" value="TM_pro_TauE-like"/>
</dbReference>
<evidence type="ECO:0000256" key="4">
    <source>
        <dbReference type="ARBA" id="ARBA00023136"/>
    </source>
</evidence>
<feature type="transmembrane region" description="Helical" evidence="5">
    <location>
        <begin position="149"/>
        <end position="171"/>
    </location>
</feature>
<feature type="transmembrane region" description="Helical" evidence="5">
    <location>
        <begin position="218"/>
        <end position="241"/>
    </location>
</feature>
<name>A0ABU7M0F3_9PROT</name>
<reference evidence="6 7" key="1">
    <citation type="submission" date="2024-01" db="EMBL/GenBank/DDBJ databases">
        <title>Hyphobacterium bacterium isolated from marine sediment.</title>
        <authorList>
            <person name="Zhao S."/>
        </authorList>
    </citation>
    <scope>NUCLEOTIDE SEQUENCE [LARGE SCALE GENOMIC DNA]</scope>
    <source>
        <strain evidence="6 7">Y60-23</strain>
    </source>
</reference>
<dbReference type="Proteomes" id="UP001310692">
    <property type="component" value="Unassembled WGS sequence"/>
</dbReference>
<dbReference type="RefSeq" id="WP_330196859.1">
    <property type="nucleotide sequence ID" value="NZ_JAZDRO010000005.1"/>
</dbReference>
<organism evidence="6 7">
    <name type="scientific">Hyphobacterium marinum</name>
    <dbReference type="NCBI Taxonomy" id="3116574"/>
    <lineage>
        <taxon>Bacteria</taxon>
        <taxon>Pseudomonadati</taxon>
        <taxon>Pseudomonadota</taxon>
        <taxon>Alphaproteobacteria</taxon>
        <taxon>Maricaulales</taxon>
        <taxon>Maricaulaceae</taxon>
        <taxon>Hyphobacterium</taxon>
    </lineage>
</organism>
<comment type="subcellular location">
    <subcellularLocation>
        <location evidence="5">Cell membrane</location>
        <topology evidence="5">Multi-pass membrane protein</topology>
    </subcellularLocation>
    <subcellularLocation>
        <location evidence="1">Membrane</location>
        <topology evidence="1">Multi-pass membrane protein</topology>
    </subcellularLocation>
</comment>
<evidence type="ECO:0000256" key="5">
    <source>
        <dbReference type="RuleBase" id="RU363041"/>
    </source>
</evidence>
<sequence length="273" mass="27719">MESELLILALALGATGALAGLVAGLFGIGGGVVMVPALYFAFGLLGYGDGPRMHVAVGTSLAVIVATSLRSVSAHARRGAVDFSILKAWVPWIVLGTLIGAALADLTPGRGLTALFGAMALILSVQFVFGRPDWKLAADMPGGLPRAGLGTGIGFLSSMMGIGGGVFGVTLMTLCGRTIHRAVATAAGFGVAIGLPGALGFIVWGWGEPGLPPYSLGYVNMIGFGLLAVSAFFVAPLGAALAHALPERMLRRLFAIGLVVVGTSLIYEAWRGG</sequence>
<comment type="caution">
    <text evidence="6">The sequence shown here is derived from an EMBL/GenBank/DDBJ whole genome shotgun (WGS) entry which is preliminary data.</text>
</comment>
<protein>
    <recommendedName>
        <fullName evidence="5">Probable membrane transporter protein</fullName>
    </recommendedName>
</protein>
<evidence type="ECO:0000313" key="6">
    <source>
        <dbReference type="EMBL" id="MEE2567297.1"/>
    </source>
</evidence>
<dbReference type="PANTHER" id="PTHR43483">
    <property type="entry name" value="MEMBRANE TRANSPORTER PROTEIN HI_0806-RELATED"/>
    <property type="match status" value="1"/>
</dbReference>
<feature type="transmembrane region" description="Helical" evidence="5">
    <location>
        <begin position="183"/>
        <end position="206"/>
    </location>
</feature>
<keyword evidence="3 5" id="KW-1133">Transmembrane helix</keyword>
<gene>
    <name evidence="6" type="ORF">V0U35_11475</name>
</gene>
<evidence type="ECO:0000256" key="3">
    <source>
        <dbReference type="ARBA" id="ARBA00022989"/>
    </source>
</evidence>
<feature type="transmembrane region" description="Helical" evidence="5">
    <location>
        <begin position="29"/>
        <end position="48"/>
    </location>
</feature>
<proteinExistence type="inferred from homology"/>
<feature type="transmembrane region" description="Helical" evidence="5">
    <location>
        <begin position="85"/>
        <end position="104"/>
    </location>
</feature>
<evidence type="ECO:0000256" key="2">
    <source>
        <dbReference type="ARBA" id="ARBA00022692"/>
    </source>
</evidence>
<dbReference type="Pfam" id="PF01925">
    <property type="entry name" value="TauE"/>
    <property type="match status" value="1"/>
</dbReference>
<feature type="transmembrane region" description="Helical" evidence="5">
    <location>
        <begin position="111"/>
        <end position="129"/>
    </location>
</feature>
<keyword evidence="5" id="KW-1003">Cell membrane</keyword>
<dbReference type="PANTHER" id="PTHR43483:SF3">
    <property type="entry name" value="MEMBRANE TRANSPORTER PROTEIN HI_0806-RELATED"/>
    <property type="match status" value="1"/>
</dbReference>
<accession>A0ABU7M0F3</accession>
<keyword evidence="2 5" id="KW-0812">Transmembrane</keyword>
<evidence type="ECO:0000313" key="7">
    <source>
        <dbReference type="Proteomes" id="UP001310692"/>
    </source>
</evidence>
<feature type="transmembrane region" description="Helical" evidence="5">
    <location>
        <begin position="55"/>
        <end position="73"/>
    </location>
</feature>
<keyword evidence="7" id="KW-1185">Reference proteome</keyword>
<keyword evidence="4 5" id="KW-0472">Membrane</keyword>